<dbReference type="PANTHER" id="PTHR42786">
    <property type="entry name" value="TRNA/RRNA METHYLTRANSFERASE"/>
    <property type="match status" value="1"/>
</dbReference>
<evidence type="ECO:0000256" key="2">
    <source>
        <dbReference type="ARBA" id="ARBA00022603"/>
    </source>
</evidence>
<dbReference type="CDD" id="cd18093">
    <property type="entry name" value="SpoU-like_TrmJ"/>
    <property type="match status" value="1"/>
</dbReference>
<protein>
    <recommendedName>
        <fullName evidence="5">tRNA (cytidine/uridine-2'-O-)-methyltransferase TrmJ</fullName>
        <ecNumber evidence="5">2.1.1.200</ecNumber>
    </recommendedName>
    <alternativeName>
        <fullName evidence="5">tRNA (cytidine(32)/uridine(32)-2'-O)-methyltransferase</fullName>
    </alternativeName>
    <alternativeName>
        <fullName evidence="5">tRNA Cm32/Um32 methyltransferase</fullName>
    </alternativeName>
</protein>
<dbReference type="InterPro" id="IPR004384">
    <property type="entry name" value="RNA_MeTrfase_TrmJ/LasT"/>
</dbReference>
<dbReference type="EC" id="2.1.1.200" evidence="5"/>
<comment type="catalytic activity">
    <reaction evidence="5">
        <text>cytidine(32) in tRNA + S-adenosyl-L-methionine = 2'-O-methylcytidine(32) in tRNA + S-adenosyl-L-homocysteine + H(+)</text>
        <dbReference type="Rhea" id="RHEA:42932"/>
        <dbReference type="Rhea" id="RHEA-COMP:10288"/>
        <dbReference type="Rhea" id="RHEA-COMP:10289"/>
        <dbReference type="ChEBI" id="CHEBI:15378"/>
        <dbReference type="ChEBI" id="CHEBI:57856"/>
        <dbReference type="ChEBI" id="CHEBI:59789"/>
        <dbReference type="ChEBI" id="CHEBI:74495"/>
        <dbReference type="ChEBI" id="CHEBI:82748"/>
        <dbReference type="EC" id="2.1.1.200"/>
    </reaction>
</comment>
<keyword evidence="3" id="KW-0808">Transferase</keyword>
<comment type="subunit">
    <text evidence="5">Homodimer.</text>
</comment>
<keyword evidence="5" id="KW-0963">Cytoplasm</keyword>
<dbReference type="InterPro" id="IPR029026">
    <property type="entry name" value="tRNA_m1G_MTases_N"/>
</dbReference>
<gene>
    <name evidence="5" type="primary">trmJ</name>
    <name evidence="7" type="ORF">QQ91_017185</name>
</gene>
<reference evidence="7" key="2">
    <citation type="journal article" date="2015" name="Genome Announc.">
        <title>Draft Genome Sequence of Filamentous Marine Cyanobacterium Lyngbya confervoides Strain BDU141951.</title>
        <authorList>
            <person name="Chandrababunaidu M.M."/>
            <person name="Sen D."/>
            <person name="Tripathy S."/>
        </authorList>
    </citation>
    <scope>NUCLEOTIDE SEQUENCE</scope>
    <source>
        <strain evidence="7">BDU141951</strain>
    </source>
</reference>
<reference evidence="7" key="3">
    <citation type="submission" date="2020-02" db="EMBL/GenBank/DDBJ databases">
        <authorList>
            <person name="Sarangi A.N."/>
            <person name="Ghosh S."/>
            <person name="Mukherjee M."/>
            <person name="Tripathy S."/>
        </authorList>
    </citation>
    <scope>NUCLEOTIDE SEQUENCE</scope>
    <source>
        <strain evidence="7">BDU141951</strain>
    </source>
</reference>
<proteinExistence type="inferred from homology"/>
<dbReference type="GO" id="GO:0003723">
    <property type="term" value="F:RNA binding"/>
    <property type="evidence" value="ECO:0007669"/>
    <property type="project" value="InterPro"/>
</dbReference>
<feature type="domain" description="tRNA/rRNA methyltransferase SpoU type" evidence="6">
    <location>
        <begin position="9"/>
        <end position="162"/>
    </location>
</feature>
<evidence type="ECO:0000256" key="3">
    <source>
        <dbReference type="ARBA" id="ARBA00022679"/>
    </source>
</evidence>
<evidence type="ECO:0000313" key="7">
    <source>
        <dbReference type="EMBL" id="NEV68837.1"/>
    </source>
</evidence>
<dbReference type="AlphaFoldDB" id="A0A0C1YIC6"/>
<evidence type="ECO:0000256" key="5">
    <source>
        <dbReference type="RuleBase" id="RU362024"/>
    </source>
</evidence>
<dbReference type="EMBL" id="JTHE02000003">
    <property type="protein sequence ID" value="NEV68837.1"/>
    <property type="molecule type" value="Genomic_DNA"/>
</dbReference>
<comment type="function">
    <text evidence="5">Catalyzes the formation of 2'O-methylated cytidine (Cm32) or 2'O-methylated uridine (Um32) at position 32 in tRNA.</text>
</comment>
<comment type="caution">
    <text evidence="7">The sequence shown here is derived from an EMBL/GenBank/DDBJ whole genome shotgun (WGS) entry which is preliminary data.</text>
</comment>
<dbReference type="Gene3D" id="3.40.1280.10">
    <property type="match status" value="1"/>
</dbReference>
<comment type="catalytic activity">
    <reaction evidence="5">
        <text>uridine(32) in tRNA + S-adenosyl-L-methionine = 2'-O-methyluridine(32) in tRNA + S-adenosyl-L-homocysteine + H(+)</text>
        <dbReference type="Rhea" id="RHEA:42936"/>
        <dbReference type="Rhea" id="RHEA-COMP:10107"/>
        <dbReference type="Rhea" id="RHEA-COMP:10290"/>
        <dbReference type="ChEBI" id="CHEBI:15378"/>
        <dbReference type="ChEBI" id="CHEBI:57856"/>
        <dbReference type="ChEBI" id="CHEBI:59789"/>
        <dbReference type="ChEBI" id="CHEBI:65315"/>
        <dbReference type="ChEBI" id="CHEBI:74478"/>
        <dbReference type="EC" id="2.1.1.200"/>
    </reaction>
</comment>
<name>A0A0C1YIC6_9CYAN</name>
<keyword evidence="2 5" id="KW-0489">Methyltransferase</keyword>
<dbReference type="GO" id="GO:0005829">
    <property type="term" value="C:cytosol"/>
    <property type="evidence" value="ECO:0007669"/>
    <property type="project" value="TreeGrafter"/>
</dbReference>
<dbReference type="Pfam" id="PF00588">
    <property type="entry name" value="SpoU_methylase"/>
    <property type="match status" value="1"/>
</dbReference>
<comment type="subcellular location">
    <subcellularLocation>
        <location evidence="5">Cytoplasm</location>
    </subcellularLocation>
</comment>
<sequence>MVHPRLQHIRIILLEPAGALNVGSAARVMANMGLSQLVLVNPHCDPLGEEAQRMAVHAGDILTQAQIVPTLAAALTDCTKAIATTARDRALNTTMELPEVALPWLVAPASDLTPAPAALIFGPEDRGLSNEELNYAQRFVRIPSDASYTSLNLAQAIAVCCYELARAATPRVAIAAPPPPPSEVKTAPLDQLEGFHQHLEAVLLKIGYLYPHTATSRMEKLRRFFVRAAPTSQELAMLRGILRQTDWASSPVHRSPTSPPDRSSPNPPQG</sequence>
<keyword evidence="4 5" id="KW-0949">S-adenosyl-L-methionine</keyword>
<dbReference type="SUPFAM" id="SSF75217">
    <property type="entry name" value="alpha/beta knot"/>
    <property type="match status" value="1"/>
</dbReference>
<comment type="similarity">
    <text evidence="1">Belongs to the class IV-like SAM-binding methyltransferase superfamily. RNA methyltransferase TrmH family.</text>
</comment>
<dbReference type="PIRSF" id="PIRSF004808">
    <property type="entry name" value="LasT"/>
    <property type="match status" value="1"/>
</dbReference>
<evidence type="ECO:0000256" key="1">
    <source>
        <dbReference type="ARBA" id="ARBA00007228"/>
    </source>
</evidence>
<dbReference type="InterPro" id="IPR029028">
    <property type="entry name" value="Alpha/beta_knot_MTases"/>
</dbReference>
<evidence type="ECO:0000259" key="6">
    <source>
        <dbReference type="Pfam" id="PF00588"/>
    </source>
</evidence>
<dbReference type="InterPro" id="IPR001537">
    <property type="entry name" value="SpoU_MeTrfase"/>
</dbReference>
<dbReference type="PANTHER" id="PTHR42786:SF2">
    <property type="entry name" value="TRNA (CYTIDINE_URIDINE-2'-O-)-METHYLTRANSFERASE TRMJ"/>
    <property type="match status" value="1"/>
</dbReference>
<keyword evidence="5" id="KW-0819">tRNA processing</keyword>
<dbReference type="GO" id="GO:0002128">
    <property type="term" value="P:tRNA nucleoside ribose methylation"/>
    <property type="evidence" value="ECO:0007669"/>
    <property type="project" value="TreeGrafter"/>
</dbReference>
<reference evidence="7" key="1">
    <citation type="submission" date="2014-11" db="EMBL/GenBank/DDBJ databases">
        <authorList>
            <person name="Malar M.C."/>
            <person name="Sen D."/>
            <person name="Tripathy S."/>
        </authorList>
    </citation>
    <scope>NUCLEOTIDE SEQUENCE</scope>
    <source>
        <strain evidence="7">BDU141951</strain>
    </source>
</reference>
<dbReference type="Gene3D" id="1.10.8.590">
    <property type="match status" value="1"/>
</dbReference>
<dbReference type="GO" id="GO:0160206">
    <property type="term" value="F:tRNA (cytidine(32)/uridine(32)-2'-O)-methyltransferase activity"/>
    <property type="evidence" value="ECO:0007669"/>
    <property type="project" value="UniProtKB-EC"/>
</dbReference>
<organism evidence="7">
    <name type="scientific">Lyngbya confervoides BDU141951</name>
    <dbReference type="NCBI Taxonomy" id="1574623"/>
    <lineage>
        <taxon>Bacteria</taxon>
        <taxon>Bacillati</taxon>
        <taxon>Cyanobacteriota</taxon>
        <taxon>Cyanophyceae</taxon>
        <taxon>Oscillatoriophycideae</taxon>
        <taxon>Oscillatoriales</taxon>
        <taxon>Microcoleaceae</taxon>
        <taxon>Lyngbya</taxon>
    </lineage>
</organism>
<evidence type="ECO:0000256" key="4">
    <source>
        <dbReference type="ARBA" id="ARBA00022691"/>
    </source>
</evidence>
<dbReference type="NCBIfam" id="TIGR00050">
    <property type="entry name" value="rRNA_methyl_1"/>
    <property type="match status" value="1"/>
</dbReference>
<accession>A0A0C1YIC6</accession>